<organism evidence="2 3">
    <name type="scientific">Cyphomyrmex costatus</name>
    <dbReference type="NCBI Taxonomy" id="456900"/>
    <lineage>
        <taxon>Eukaryota</taxon>
        <taxon>Metazoa</taxon>
        <taxon>Ecdysozoa</taxon>
        <taxon>Arthropoda</taxon>
        <taxon>Hexapoda</taxon>
        <taxon>Insecta</taxon>
        <taxon>Pterygota</taxon>
        <taxon>Neoptera</taxon>
        <taxon>Endopterygota</taxon>
        <taxon>Hymenoptera</taxon>
        <taxon>Apocrita</taxon>
        <taxon>Aculeata</taxon>
        <taxon>Formicoidea</taxon>
        <taxon>Formicidae</taxon>
        <taxon>Myrmicinae</taxon>
        <taxon>Cyphomyrmex</taxon>
    </lineage>
</organism>
<dbReference type="PANTHER" id="PTHR45749:SF35">
    <property type="entry name" value="AC-LIKE TRANSPOSASE-RELATED"/>
    <property type="match status" value="1"/>
</dbReference>
<dbReference type="GO" id="GO:0046983">
    <property type="term" value="F:protein dimerization activity"/>
    <property type="evidence" value="ECO:0007669"/>
    <property type="project" value="InterPro"/>
</dbReference>
<dbReference type="PANTHER" id="PTHR45749">
    <property type="match status" value="1"/>
</dbReference>
<sequence length="98" mass="11357">MNALDILQYLLSNDLINIFPNLSISLRILLTMPVTVATGERSFSKLKIIKNYLRSTMKQERLTNLSIISIEREISRNLDITDIVNEFSIKKSRKVQFN</sequence>
<evidence type="ECO:0000313" key="3">
    <source>
        <dbReference type="Proteomes" id="UP000078542"/>
    </source>
</evidence>
<dbReference type="SUPFAM" id="SSF53098">
    <property type="entry name" value="Ribonuclease H-like"/>
    <property type="match status" value="1"/>
</dbReference>
<keyword evidence="3" id="KW-1185">Reference proteome</keyword>
<evidence type="ECO:0000313" key="2">
    <source>
        <dbReference type="EMBL" id="KYN07207.1"/>
    </source>
</evidence>
<protein>
    <submittedName>
        <fullName evidence="2">Zinc finger MYM-type protein 1</fullName>
    </submittedName>
</protein>
<dbReference type="Pfam" id="PF05699">
    <property type="entry name" value="Dimer_Tnp_hAT"/>
    <property type="match status" value="1"/>
</dbReference>
<name>A0A151IP03_9HYME</name>
<dbReference type="EMBL" id="KQ976897">
    <property type="protein sequence ID" value="KYN07207.1"/>
    <property type="molecule type" value="Genomic_DNA"/>
</dbReference>
<dbReference type="InterPro" id="IPR008906">
    <property type="entry name" value="HATC_C_dom"/>
</dbReference>
<reference evidence="2 3" key="1">
    <citation type="submission" date="2016-03" db="EMBL/GenBank/DDBJ databases">
        <title>Cyphomyrmex costatus WGS genome.</title>
        <authorList>
            <person name="Nygaard S."/>
            <person name="Hu H."/>
            <person name="Boomsma J."/>
            <person name="Zhang G."/>
        </authorList>
    </citation>
    <scope>NUCLEOTIDE SEQUENCE [LARGE SCALE GENOMIC DNA]</scope>
    <source>
        <strain evidence="2">MS0001</strain>
        <tissue evidence="2">Whole body</tissue>
    </source>
</reference>
<gene>
    <name evidence="2" type="ORF">ALC62_01831</name>
</gene>
<dbReference type="AlphaFoldDB" id="A0A151IP03"/>
<dbReference type="Proteomes" id="UP000078542">
    <property type="component" value="Unassembled WGS sequence"/>
</dbReference>
<dbReference type="InterPro" id="IPR012337">
    <property type="entry name" value="RNaseH-like_sf"/>
</dbReference>
<feature type="domain" description="HAT C-terminal dimerisation" evidence="1">
    <location>
        <begin position="4"/>
        <end position="73"/>
    </location>
</feature>
<evidence type="ECO:0000259" key="1">
    <source>
        <dbReference type="Pfam" id="PF05699"/>
    </source>
</evidence>
<proteinExistence type="predicted"/>
<accession>A0A151IP03</accession>
<dbReference type="STRING" id="456900.A0A151IP03"/>